<reference evidence="1" key="4">
    <citation type="submission" date="2025-09" db="UniProtKB">
        <authorList>
            <consortium name="Ensembl"/>
        </authorList>
    </citation>
    <scope>IDENTIFICATION</scope>
    <source>
        <strain evidence="1">C57BL/6J</strain>
    </source>
</reference>
<dbReference type="GeneTree" id="ENSGT00390000012196"/>
<evidence type="ECO:0000313" key="3">
    <source>
        <dbReference type="Proteomes" id="UP000000589"/>
    </source>
</evidence>
<reference evidence="1" key="3">
    <citation type="submission" date="2025-08" db="UniProtKB">
        <authorList>
            <consortium name="Ensembl"/>
        </authorList>
    </citation>
    <scope>IDENTIFICATION</scope>
    <source>
        <strain evidence="1">C57BL/6J</strain>
    </source>
</reference>
<dbReference type="Bgee" id="ENSMUSG00000024038">
    <property type="expression patterns" value="Expressed in heart right ventricle and 266 other cell types or tissues"/>
</dbReference>
<evidence type="ECO:0000313" key="1">
    <source>
        <dbReference type="Ensembl" id="ENSMUSP00000140032.2"/>
    </source>
</evidence>
<reference evidence="1 3" key="1">
    <citation type="journal article" date="2009" name="PLoS Biol.">
        <title>Lineage-specific biology revealed by a finished genome assembly of the mouse.</title>
        <authorList>
            <consortium name="Mouse Genome Sequencing Consortium"/>
            <person name="Church D.M."/>
            <person name="Goodstadt L."/>
            <person name="Hillier L.W."/>
            <person name="Zody M.C."/>
            <person name="Goldstein S."/>
            <person name="She X."/>
            <person name="Bult C.J."/>
            <person name="Agarwala R."/>
            <person name="Cherry J.L."/>
            <person name="DiCuccio M."/>
            <person name="Hlavina W."/>
            <person name="Kapustin Y."/>
            <person name="Meric P."/>
            <person name="Maglott D."/>
            <person name="Birtle Z."/>
            <person name="Marques A.C."/>
            <person name="Graves T."/>
            <person name="Zhou S."/>
            <person name="Teague B."/>
            <person name="Potamousis K."/>
            <person name="Churas C."/>
            <person name="Place M."/>
            <person name="Herschleb J."/>
            <person name="Runnheim R."/>
            <person name="Forrest D."/>
            <person name="Amos-Landgraf J."/>
            <person name="Schwartz D.C."/>
            <person name="Cheng Z."/>
            <person name="Lindblad-Toh K."/>
            <person name="Eichler E.E."/>
            <person name="Ponting C.P."/>
        </authorList>
    </citation>
    <scope>NUCLEOTIDE SEQUENCE [LARGE SCALE GENOMIC DNA]</scope>
    <source>
        <strain evidence="1 3">C57BL/6J</strain>
    </source>
</reference>
<keyword evidence="3" id="KW-1185">Reference proteome</keyword>
<dbReference type="VEuPathDB" id="HostDB:ENSMUSG00000024038"/>
<dbReference type="AGR" id="MGI:1890894"/>
<dbReference type="Antibodypedia" id="9794">
    <property type="antibodies" value="155 antibodies from 28 providers"/>
</dbReference>
<dbReference type="ExpressionAtlas" id="A0A087WQ40">
    <property type="expression patterns" value="baseline and differential"/>
</dbReference>
<name>A0A087WQ40_MOUSE</name>
<dbReference type="Proteomes" id="UP000000589">
    <property type="component" value="Chromosome 17"/>
</dbReference>
<dbReference type="SMR" id="A0A087WQ40"/>
<sequence length="86" mass="9423">MAVSLLLRGGRIRALKAVLLEARVFPGELVSVVRLSTESEKSAKEKELHPKTQSVLKGQLYKKSYCHSLRPTDLSHVSPDAPGTLV</sequence>
<dbReference type="MGI" id="MGI:1890894">
    <property type="gene designation" value="Ndufv3"/>
</dbReference>
<proteinExistence type="predicted"/>
<gene>
    <name evidence="1 2" type="primary">Ndufv3</name>
</gene>
<protein>
    <submittedName>
        <fullName evidence="1">NADH:ubiquinone oxidoreductase core subunit V3</fullName>
    </submittedName>
</protein>
<organism evidence="1 3">
    <name type="scientific">Mus musculus</name>
    <name type="common">Mouse</name>
    <dbReference type="NCBI Taxonomy" id="10090"/>
    <lineage>
        <taxon>Eukaryota</taxon>
        <taxon>Metazoa</taxon>
        <taxon>Chordata</taxon>
        <taxon>Craniata</taxon>
        <taxon>Vertebrata</taxon>
        <taxon>Euteleostomi</taxon>
        <taxon>Mammalia</taxon>
        <taxon>Eutheria</taxon>
        <taxon>Euarchontoglires</taxon>
        <taxon>Glires</taxon>
        <taxon>Rodentia</taxon>
        <taxon>Myomorpha</taxon>
        <taxon>Muroidea</taxon>
        <taxon>Muridae</taxon>
        <taxon>Murinae</taxon>
        <taxon>Mus</taxon>
        <taxon>Mus</taxon>
    </lineage>
</organism>
<dbReference type="Ensembl" id="ENSMUST00000191598.3">
    <property type="protein sequence ID" value="ENSMUSP00000140032.2"/>
    <property type="gene ID" value="ENSMUSG00000024038.18"/>
</dbReference>
<evidence type="ECO:0000313" key="2">
    <source>
        <dbReference type="MGI" id="MGI:1890894"/>
    </source>
</evidence>
<accession>A0A087WQ40</accession>
<dbReference type="HOGENOM" id="CLU_2497292_0_0_1"/>
<dbReference type="AlphaFoldDB" id="A0A087WQ40"/>
<reference evidence="1 3" key="2">
    <citation type="journal article" date="2011" name="PLoS Biol.">
        <title>Modernizing reference genome assemblies.</title>
        <authorList>
            <person name="Church D.M."/>
            <person name="Schneider V.A."/>
            <person name="Graves T."/>
            <person name="Auger K."/>
            <person name="Cunningham F."/>
            <person name="Bouk N."/>
            <person name="Chen H.C."/>
            <person name="Agarwala R."/>
            <person name="McLaren W.M."/>
            <person name="Ritchie G.R."/>
            <person name="Albracht D."/>
            <person name="Kremitzki M."/>
            <person name="Rock S."/>
            <person name="Kotkiewicz H."/>
            <person name="Kremitzki C."/>
            <person name="Wollam A."/>
            <person name="Trani L."/>
            <person name="Fulton L."/>
            <person name="Fulton R."/>
            <person name="Matthews L."/>
            <person name="Whitehead S."/>
            <person name="Chow W."/>
            <person name="Torrance J."/>
            <person name="Dunn M."/>
            <person name="Harden G."/>
            <person name="Threadgold G."/>
            <person name="Wood J."/>
            <person name="Collins J."/>
            <person name="Heath P."/>
            <person name="Griffiths G."/>
            <person name="Pelan S."/>
            <person name="Grafham D."/>
            <person name="Eichler E.E."/>
            <person name="Weinstock G."/>
            <person name="Mardis E.R."/>
            <person name="Wilson R.K."/>
            <person name="Howe K."/>
            <person name="Flicek P."/>
            <person name="Hubbard T."/>
        </authorList>
    </citation>
    <scope>NUCLEOTIDE SEQUENCE [LARGE SCALE GENOMIC DNA]</scope>
    <source>
        <strain evidence="1 3">C57BL/6J</strain>
    </source>
</reference>